<feature type="compositionally biased region" description="Basic residues" evidence="8">
    <location>
        <begin position="377"/>
        <end position="387"/>
    </location>
</feature>
<dbReference type="KEGG" id="mcal:110286910"/>
<sequence length="642" mass="71810">MSLSKLDSEKLTIEDVQTSSSSCRREINTTTYDDYILIIQTSEKQNQEHFALTFPKTPMPDIKKRSGPSELEVAVPIQVKRKIEKDQKPTHVWISQFLRDIFLKSSFSVPFITQAPFKYLYNPQNHYIMAETRKPKDDKRRKTLKIKFRGKISSCAVNLEPMRTITNGEPEILGNTEKNPSKSSRKIKLPKTSNSTSETNLEYNNSKKTLEMSLRNGNKNSMNFVMKGNAATCCKDNSNTDSKKSVEAFSDEISECIHSSNMDLMLRLNEFRAEFTDLDVWSTNCSQNNAKKPLKTGGKKERDSDIDSGGSKDAKKERKKKTKRESRKKRDTESSDAESGDSNDGKKKSKPNKKNETKKKKDTDSTGTGSGTSMVSKKGKKEKKNTGKKSTGSSGSESVDSKGSKKVKKQVKKGVVKKTISTDSESDASSKKGKKDEKKENKGRKKKPIKDTESTDADSESEGDSTGKKNEKKDKKITKKGEKKDAKKKTASTESESDLGVNKKKTKIKEIVSFSDSTSDSYSKAGRRKNVRLSDSESEDSSGFRVLKSTDDSEASSTDSKTGMSGMRRGYRSLSKKTTFNEKGKRSMIGIIPSSRERLPFPPCEPFRASPKPVRVCRCKKSPSPKARYAPLPGVEWIHKLL</sequence>
<dbReference type="GO" id="GO:0030154">
    <property type="term" value="P:cell differentiation"/>
    <property type="evidence" value="ECO:0007669"/>
    <property type="project" value="UniProtKB-KW"/>
</dbReference>
<gene>
    <name evidence="11" type="primary">Cylc1</name>
</gene>
<evidence type="ECO:0000256" key="7">
    <source>
        <dbReference type="ARBA" id="ARBA00049644"/>
    </source>
</evidence>
<dbReference type="RefSeq" id="XP_021009228.1">
    <property type="nucleotide sequence ID" value="XM_021153569.1"/>
</dbReference>
<feature type="compositionally biased region" description="Basic and acidic residues" evidence="8">
    <location>
        <begin position="428"/>
        <end position="440"/>
    </location>
</feature>
<evidence type="ECO:0000313" key="10">
    <source>
        <dbReference type="Proteomes" id="UP000515126"/>
    </source>
</evidence>
<keyword evidence="6" id="KW-0206">Cytoskeleton</keyword>
<proteinExistence type="predicted"/>
<dbReference type="GO" id="GO:0005200">
    <property type="term" value="F:structural constituent of cytoskeleton"/>
    <property type="evidence" value="ECO:0007669"/>
    <property type="project" value="InterPro"/>
</dbReference>
<dbReference type="Proteomes" id="UP000515126">
    <property type="component" value="Chromosome X"/>
</dbReference>
<dbReference type="GO" id="GO:0007283">
    <property type="term" value="P:spermatogenesis"/>
    <property type="evidence" value="ECO:0007669"/>
    <property type="project" value="UniProtKB-KW"/>
</dbReference>
<feature type="compositionally biased region" description="Low complexity" evidence="8">
    <location>
        <begin position="365"/>
        <end position="376"/>
    </location>
</feature>
<name>A0A6P5P929_MUSCR</name>
<dbReference type="GO" id="GO:0043159">
    <property type="term" value="C:acrosomal matrix"/>
    <property type="evidence" value="ECO:0007669"/>
    <property type="project" value="TreeGrafter"/>
</dbReference>
<dbReference type="Pfam" id="PF15241">
    <property type="entry name" value="Cylicin_N"/>
    <property type="match status" value="1"/>
</dbReference>
<feature type="region of interest" description="Disordered" evidence="8">
    <location>
        <begin position="167"/>
        <end position="200"/>
    </location>
</feature>
<dbReference type="InterPro" id="IPR029354">
    <property type="entry name" value="Cylicin_N"/>
</dbReference>
<dbReference type="InterPro" id="IPR026189">
    <property type="entry name" value="CYLC"/>
</dbReference>
<reference evidence="11" key="1">
    <citation type="submission" date="2025-08" db="UniProtKB">
        <authorList>
            <consortium name="RefSeq"/>
        </authorList>
    </citation>
    <scope>IDENTIFICATION</scope>
</reference>
<dbReference type="GO" id="GO:0005634">
    <property type="term" value="C:nucleus"/>
    <property type="evidence" value="ECO:0007669"/>
    <property type="project" value="TreeGrafter"/>
</dbReference>
<evidence type="ECO:0000256" key="4">
    <source>
        <dbReference type="ARBA" id="ARBA00022782"/>
    </source>
</evidence>
<keyword evidence="4" id="KW-0221">Differentiation</keyword>
<dbReference type="AlphaFoldDB" id="A0A6P5P929"/>
<accession>A0A6P5P929</accession>
<dbReference type="GeneID" id="110286910"/>
<evidence type="ECO:0000256" key="5">
    <source>
        <dbReference type="ARBA" id="ARBA00022871"/>
    </source>
</evidence>
<protein>
    <submittedName>
        <fullName evidence="11">Cylicin-1</fullName>
    </submittedName>
</protein>
<dbReference type="PANTHER" id="PTHR16742">
    <property type="entry name" value="CYCLICIN"/>
    <property type="match status" value="1"/>
</dbReference>
<feature type="region of interest" description="Disordered" evidence="8">
    <location>
        <begin position="284"/>
        <end position="595"/>
    </location>
</feature>
<feature type="compositionally biased region" description="Basic and acidic residues" evidence="8">
    <location>
        <begin position="465"/>
        <end position="485"/>
    </location>
</feature>
<feature type="compositionally biased region" description="Acidic residues" evidence="8">
    <location>
        <begin position="454"/>
        <end position="463"/>
    </location>
</feature>
<feature type="compositionally biased region" description="Low complexity" evidence="8">
    <location>
        <begin position="388"/>
        <end position="398"/>
    </location>
</feature>
<evidence type="ECO:0000313" key="11">
    <source>
        <dbReference type="RefSeq" id="XP_021009228.1"/>
    </source>
</evidence>
<feature type="compositionally biased region" description="Polar residues" evidence="8">
    <location>
        <begin position="191"/>
        <end position="200"/>
    </location>
</feature>
<feature type="compositionally biased region" description="Basic and acidic residues" evidence="8">
    <location>
        <begin position="298"/>
        <end position="316"/>
    </location>
</feature>
<feature type="domain" description="Cylicin N-terminal" evidence="9">
    <location>
        <begin position="26"/>
        <end position="127"/>
    </location>
</feature>
<dbReference type="CTD" id="1538"/>
<dbReference type="GO" id="GO:0033150">
    <property type="term" value="C:cytoskeletal calyx"/>
    <property type="evidence" value="ECO:0007669"/>
    <property type="project" value="UniProtKB-SubCell"/>
</dbReference>
<keyword evidence="3" id="KW-0677">Repeat</keyword>
<organism evidence="10 11">
    <name type="scientific">Mus caroli</name>
    <name type="common">Ryukyu mouse</name>
    <name type="synonym">Ricefield mouse</name>
    <dbReference type="NCBI Taxonomy" id="10089"/>
    <lineage>
        <taxon>Eukaryota</taxon>
        <taxon>Metazoa</taxon>
        <taxon>Chordata</taxon>
        <taxon>Craniata</taxon>
        <taxon>Vertebrata</taxon>
        <taxon>Euteleostomi</taxon>
        <taxon>Mammalia</taxon>
        <taxon>Eutheria</taxon>
        <taxon>Euarchontoglires</taxon>
        <taxon>Glires</taxon>
        <taxon>Rodentia</taxon>
        <taxon>Myomorpha</taxon>
        <taxon>Muroidea</taxon>
        <taxon>Muridae</taxon>
        <taxon>Murinae</taxon>
        <taxon>Mus</taxon>
        <taxon>Mus</taxon>
    </lineage>
</organism>
<evidence type="ECO:0000259" key="9">
    <source>
        <dbReference type="Pfam" id="PF15241"/>
    </source>
</evidence>
<evidence type="ECO:0000256" key="8">
    <source>
        <dbReference type="SAM" id="MobiDB-lite"/>
    </source>
</evidence>
<feature type="compositionally biased region" description="Basic residues" evidence="8">
    <location>
        <begin position="404"/>
        <end position="416"/>
    </location>
</feature>
<evidence type="ECO:0000256" key="6">
    <source>
        <dbReference type="ARBA" id="ARBA00023212"/>
    </source>
</evidence>
<keyword evidence="1" id="KW-0217">Developmental protein</keyword>
<evidence type="ECO:0000256" key="3">
    <source>
        <dbReference type="ARBA" id="ARBA00022737"/>
    </source>
</evidence>
<keyword evidence="10" id="KW-1185">Reference proteome</keyword>
<comment type="subcellular location">
    <subcellularLocation>
        <location evidence="7">Cytoplasm</location>
        <location evidence="7">Cytoskeleton</location>
        <location evidence="7">Perinuclear theca</location>
        <location evidence="7">Calyx</location>
    </subcellularLocation>
</comment>
<feature type="compositionally biased region" description="Low complexity" evidence="8">
    <location>
        <begin position="513"/>
        <end position="523"/>
    </location>
</feature>
<feature type="compositionally biased region" description="Basic and acidic residues" evidence="8">
    <location>
        <begin position="353"/>
        <end position="364"/>
    </location>
</feature>
<keyword evidence="5" id="KW-0744">Spermatogenesis</keyword>
<evidence type="ECO:0000256" key="1">
    <source>
        <dbReference type="ARBA" id="ARBA00022473"/>
    </source>
</evidence>
<evidence type="ECO:0000256" key="2">
    <source>
        <dbReference type="ARBA" id="ARBA00022490"/>
    </source>
</evidence>
<keyword evidence="2" id="KW-0963">Cytoplasm</keyword>
<feature type="compositionally biased region" description="Basic residues" evidence="8">
    <location>
        <begin position="317"/>
        <end position="327"/>
    </location>
</feature>
<dbReference type="PANTHER" id="PTHR16742:SF1">
    <property type="entry name" value="CYLICIN-1"/>
    <property type="match status" value="1"/>
</dbReference>